<keyword evidence="5" id="KW-1185">Reference proteome</keyword>
<evidence type="ECO:0000259" key="3">
    <source>
        <dbReference type="Pfam" id="PF00125"/>
    </source>
</evidence>
<proteinExistence type="inferred from homology"/>
<dbReference type="GO" id="GO:0030527">
    <property type="term" value="F:structural constituent of chromatin"/>
    <property type="evidence" value="ECO:0007669"/>
    <property type="project" value="InterPro"/>
</dbReference>
<gene>
    <name evidence="4" type="ORF">HPBE_LOCUS8683</name>
</gene>
<dbReference type="PANTHER" id="PTHR23428">
    <property type="entry name" value="HISTONE H2B"/>
    <property type="match status" value="1"/>
</dbReference>
<dbReference type="GO" id="GO:0046982">
    <property type="term" value="F:protein heterodimerization activity"/>
    <property type="evidence" value="ECO:0007669"/>
    <property type="project" value="InterPro"/>
</dbReference>
<dbReference type="CDD" id="cd22910">
    <property type="entry name" value="HFD_H2B"/>
    <property type="match status" value="1"/>
</dbReference>
<organism evidence="5 6">
    <name type="scientific">Heligmosomoides polygyrus</name>
    <name type="common">Parasitic roundworm</name>
    <dbReference type="NCBI Taxonomy" id="6339"/>
    <lineage>
        <taxon>Eukaryota</taxon>
        <taxon>Metazoa</taxon>
        <taxon>Ecdysozoa</taxon>
        <taxon>Nematoda</taxon>
        <taxon>Chromadorea</taxon>
        <taxon>Rhabditida</taxon>
        <taxon>Rhabditina</taxon>
        <taxon>Rhabditomorpha</taxon>
        <taxon>Strongyloidea</taxon>
        <taxon>Heligmosomidae</taxon>
        <taxon>Heligmosomoides</taxon>
    </lineage>
</organism>
<comment type="similarity">
    <text evidence="1">Belongs to the histone H2B family.</text>
</comment>
<dbReference type="Gene3D" id="1.10.20.10">
    <property type="entry name" value="Histone, subunit A"/>
    <property type="match status" value="1"/>
</dbReference>
<dbReference type="InterPro" id="IPR009072">
    <property type="entry name" value="Histone-fold"/>
</dbReference>
<name>A0A183FMP0_HELPZ</name>
<dbReference type="SMART" id="SM00427">
    <property type="entry name" value="H2B"/>
    <property type="match status" value="1"/>
</dbReference>
<protein>
    <submittedName>
        <fullName evidence="6">Histone domain-containing protein</fullName>
    </submittedName>
</protein>
<evidence type="ECO:0000256" key="2">
    <source>
        <dbReference type="SAM" id="MobiDB-lite"/>
    </source>
</evidence>
<evidence type="ECO:0000313" key="5">
    <source>
        <dbReference type="Proteomes" id="UP000050761"/>
    </source>
</evidence>
<dbReference type="GO" id="GO:0000786">
    <property type="term" value="C:nucleosome"/>
    <property type="evidence" value="ECO:0007669"/>
    <property type="project" value="InterPro"/>
</dbReference>
<dbReference type="PRINTS" id="PR00621">
    <property type="entry name" value="HISTONEH2B"/>
</dbReference>
<dbReference type="SUPFAM" id="SSF47113">
    <property type="entry name" value="Histone-fold"/>
    <property type="match status" value="1"/>
</dbReference>
<dbReference type="EMBL" id="UZAH01026224">
    <property type="protein sequence ID" value="VDO77369.1"/>
    <property type="molecule type" value="Genomic_DNA"/>
</dbReference>
<dbReference type="InterPro" id="IPR000558">
    <property type="entry name" value="Histone_H2B"/>
</dbReference>
<dbReference type="GO" id="GO:0003677">
    <property type="term" value="F:DNA binding"/>
    <property type="evidence" value="ECO:0007669"/>
    <property type="project" value="InterPro"/>
</dbReference>
<dbReference type="Proteomes" id="UP000050761">
    <property type="component" value="Unassembled WGS sequence"/>
</dbReference>
<dbReference type="InterPro" id="IPR007125">
    <property type="entry name" value="H2A/H2B/H3"/>
</dbReference>
<feature type="region of interest" description="Disordered" evidence="2">
    <location>
        <begin position="1"/>
        <end position="23"/>
    </location>
</feature>
<evidence type="ECO:0000313" key="4">
    <source>
        <dbReference type="EMBL" id="VDO77369.1"/>
    </source>
</evidence>
<sequence length="115" mass="13082">MEKTSSATRKEAAPADRKRSRRRRSSYAIYIYRLLEGLYQDVGIKASLMRILDDFMGDIVERLSMEAARLARYDNCSTTTPRDVFSASRLILPPELGKFANSEAARNINKFNASK</sequence>
<feature type="compositionally biased region" description="Basic and acidic residues" evidence="2">
    <location>
        <begin position="1"/>
        <end position="17"/>
    </location>
</feature>
<reference evidence="4 5" key="1">
    <citation type="submission" date="2018-11" db="EMBL/GenBank/DDBJ databases">
        <authorList>
            <consortium name="Pathogen Informatics"/>
        </authorList>
    </citation>
    <scope>NUCLEOTIDE SEQUENCE [LARGE SCALE GENOMIC DNA]</scope>
</reference>
<dbReference type="OrthoDB" id="1166527at2759"/>
<dbReference type="Pfam" id="PF00125">
    <property type="entry name" value="Histone"/>
    <property type="match status" value="1"/>
</dbReference>
<evidence type="ECO:0000256" key="1">
    <source>
        <dbReference type="ARBA" id="ARBA00006846"/>
    </source>
</evidence>
<dbReference type="AlphaFoldDB" id="A0A183FMP0"/>
<accession>A0A183FMP0</accession>
<dbReference type="WBParaSite" id="HPBE_0000868201-mRNA-1">
    <property type="protein sequence ID" value="HPBE_0000868201-mRNA-1"/>
    <property type="gene ID" value="HPBE_0000868201"/>
</dbReference>
<accession>A0A3P7YK21</accession>
<evidence type="ECO:0000313" key="6">
    <source>
        <dbReference type="WBParaSite" id="HPBE_0000868201-mRNA-1"/>
    </source>
</evidence>
<feature type="domain" description="Core Histone H2A/H2B/H3" evidence="3">
    <location>
        <begin position="16"/>
        <end position="90"/>
    </location>
</feature>
<reference evidence="6" key="2">
    <citation type="submission" date="2019-09" db="UniProtKB">
        <authorList>
            <consortium name="WormBaseParasite"/>
        </authorList>
    </citation>
    <scope>IDENTIFICATION</scope>
</reference>